<dbReference type="Proteomes" id="UP000275408">
    <property type="component" value="Unassembled WGS sequence"/>
</dbReference>
<dbReference type="GO" id="GO:0098609">
    <property type="term" value="P:cell-cell adhesion"/>
    <property type="evidence" value="ECO:0007669"/>
    <property type="project" value="TreeGrafter"/>
</dbReference>
<dbReference type="PANTHER" id="PTHR11640:SF31">
    <property type="entry name" value="IRREGULAR CHIASM C-ROUGHEST PROTEIN-RELATED"/>
    <property type="match status" value="1"/>
</dbReference>
<dbReference type="STRING" id="46731.A0A3M6UFY4"/>
<feature type="domain" description="Ig-like" evidence="7">
    <location>
        <begin position="241"/>
        <end position="317"/>
    </location>
</feature>
<keyword evidence="4" id="KW-0325">Glycoprotein</keyword>
<dbReference type="InterPro" id="IPR003599">
    <property type="entry name" value="Ig_sub"/>
</dbReference>
<comment type="subcellular location">
    <subcellularLocation>
        <location evidence="1">Membrane</location>
        <topology evidence="1">Single-pass type I membrane protein</topology>
    </subcellularLocation>
</comment>
<evidence type="ECO:0000256" key="3">
    <source>
        <dbReference type="ARBA" id="ARBA00023157"/>
    </source>
</evidence>
<evidence type="ECO:0000313" key="8">
    <source>
        <dbReference type="EMBL" id="RMX52414.1"/>
    </source>
</evidence>
<dbReference type="InterPro" id="IPR051275">
    <property type="entry name" value="Cell_adhesion_signaling"/>
</dbReference>
<evidence type="ECO:0000256" key="1">
    <source>
        <dbReference type="ARBA" id="ARBA00004479"/>
    </source>
</evidence>
<sequence length="322" mass="35023">MAEGNPPTAGKDLDLNNELPVTASNESQVTSSETRLGVYDDLLRGEGLDSLRYAPRHNTLPRLGLEPGSPDSKPSALTTGLSEQSRALRIVQYFFKHSITIRSPTGENVNLPYTLACVHWYKVHPHARFYFGLPIEACLPSFEVESVAAFIPVMRIDMPLSIQAIGNKMVTEGDNVTLMCSASGIPPPMVSGMKPDGQRHSGYMLNVVNINRSQAGEYKCEVSNECGNATETSTIDVQYASRITNISGEQIVDIGGVVSLFCLAEGNPTPMITWTKVADNSRVNFPLTIRGSQDEGLYRCTAENGVGSPVTKFVNMTVRCEC</sequence>
<dbReference type="EMBL" id="RCHS01001646">
    <property type="protein sequence ID" value="RMX52414.1"/>
    <property type="molecule type" value="Genomic_DNA"/>
</dbReference>
<feature type="domain" description="Ig-like" evidence="7">
    <location>
        <begin position="159"/>
        <end position="236"/>
    </location>
</feature>
<keyword evidence="9" id="KW-1185">Reference proteome</keyword>
<evidence type="ECO:0000256" key="4">
    <source>
        <dbReference type="ARBA" id="ARBA00023180"/>
    </source>
</evidence>
<dbReference type="PANTHER" id="PTHR11640">
    <property type="entry name" value="NEPHRIN"/>
    <property type="match status" value="1"/>
</dbReference>
<dbReference type="GO" id="GO:0050839">
    <property type="term" value="F:cell adhesion molecule binding"/>
    <property type="evidence" value="ECO:0007669"/>
    <property type="project" value="TreeGrafter"/>
</dbReference>
<dbReference type="AlphaFoldDB" id="A0A3M6UFY4"/>
<evidence type="ECO:0000313" key="9">
    <source>
        <dbReference type="Proteomes" id="UP000275408"/>
    </source>
</evidence>
<feature type="compositionally biased region" description="Polar residues" evidence="6">
    <location>
        <begin position="22"/>
        <end position="32"/>
    </location>
</feature>
<comment type="caution">
    <text evidence="8">The sequence shown here is derived from an EMBL/GenBank/DDBJ whole genome shotgun (WGS) entry which is preliminary data.</text>
</comment>
<evidence type="ECO:0000256" key="2">
    <source>
        <dbReference type="ARBA" id="ARBA00023136"/>
    </source>
</evidence>
<accession>A0A3M6UFY4</accession>
<proteinExistence type="predicted"/>
<dbReference type="Gene3D" id="2.60.40.10">
    <property type="entry name" value="Immunoglobulins"/>
    <property type="match status" value="2"/>
</dbReference>
<feature type="region of interest" description="Disordered" evidence="6">
    <location>
        <begin position="59"/>
        <end position="80"/>
    </location>
</feature>
<dbReference type="SMART" id="SM00408">
    <property type="entry name" value="IGc2"/>
    <property type="match status" value="2"/>
</dbReference>
<dbReference type="InterPro" id="IPR036179">
    <property type="entry name" value="Ig-like_dom_sf"/>
</dbReference>
<gene>
    <name evidence="8" type="ORF">pdam_00024384</name>
</gene>
<feature type="region of interest" description="Disordered" evidence="6">
    <location>
        <begin position="1"/>
        <end position="32"/>
    </location>
</feature>
<dbReference type="SMART" id="SM00409">
    <property type="entry name" value="IG"/>
    <property type="match status" value="2"/>
</dbReference>
<dbReference type="InterPro" id="IPR013783">
    <property type="entry name" value="Ig-like_fold"/>
</dbReference>
<dbReference type="SUPFAM" id="SSF48726">
    <property type="entry name" value="Immunoglobulin"/>
    <property type="match status" value="2"/>
</dbReference>
<organism evidence="8 9">
    <name type="scientific">Pocillopora damicornis</name>
    <name type="common">Cauliflower coral</name>
    <name type="synonym">Millepora damicornis</name>
    <dbReference type="NCBI Taxonomy" id="46731"/>
    <lineage>
        <taxon>Eukaryota</taxon>
        <taxon>Metazoa</taxon>
        <taxon>Cnidaria</taxon>
        <taxon>Anthozoa</taxon>
        <taxon>Hexacorallia</taxon>
        <taxon>Scleractinia</taxon>
        <taxon>Astrocoeniina</taxon>
        <taxon>Pocilloporidae</taxon>
        <taxon>Pocillopora</taxon>
    </lineage>
</organism>
<dbReference type="GO" id="GO:0005911">
    <property type="term" value="C:cell-cell junction"/>
    <property type="evidence" value="ECO:0007669"/>
    <property type="project" value="TreeGrafter"/>
</dbReference>
<keyword evidence="2" id="KW-0472">Membrane</keyword>
<keyword evidence="5" id="KW-0393">Immunoglobulin domain</keyword>
<dbReference type="OrthoDB" id="2431000at2759"/>
<dbReference type="Pfam" id="PF13927">
    <property type="entry name" value="Ig_3"/>
    <property type="match status" value="2"/>
</dbReference>
<name>A0A3M6UFY4_POCDA</name>
<evidence type="ECO:0000256" key="6">
    <source>
        <dbReference type="SAM" id="MobiDB-lite"/>
    </source>
</evidence>
<dbReference type="InterPro" id="IPR003598">
    <property type="entry name" value="Ig_sub2"/>
</dbReference>
<protein>
    <recommendedName>
        <fullName evidence="7">Ig-like domain-containing protein</fullName>
    </recommendedName>
</protein>
<reference evidence="8 9" key="1">
    <citation type="journal article" date="2018" name="Sci. Rep.">
        <title>Comparative analysis of the Pocillopora damicornis genome highlights role of immune system in coral evolution.</title>
        <authorList>
            <person name="Cunning R."/>
            <person name="Bay R.A."/>
            <person name="Gillette P."/>
            <person name="Baker A.C."/>
            <person name="Traylor-Knowles N."/>
        </authorList>
    </citation>
    <scope>NUCLEOTIDE SEQUENCE [LARGE SCALE GENOMIC DNA]</scope>
    <source>
        <strain evidence="8">RSMAS</strain>
        <tissue evidence="8">Whole animal</tissue>
    </source>
</reference>
<evidence type="ECO:0000256" key="5">
    <source>
        <dbReference type="ARBA" id="ARBA00023319"/>
    </source>
</evidence>
<evidence type="ECO:0000259" key="7">
    <source>
        <dbReference type="PROSITE" id="PS50835"/>
    </source>
</evidence>
<keyword evidence="3" id="KW-1015">Disulfide bond</keyword>
<dbReference type="PROSITE" id="PS50835">
    <property type="entry name" value="IG_LIKE"/>
    <property type="match status" value="2"/>
</dbReference>
<dbReference type="GO" id="GO:0005886">
    <property type="term" value="C:plasma membrane"/>
    <property type="evidence" value="ECO:0007669"/>
    <property type="project" value="TreeGrafter"/>
</dbReference>
<dbReference type="InterPro" id="IPR007110">
    <property type="entry name" value="Ig-like_dom"/>
</dbReference>